<dbReference type="EMBL" id="WJIE01000003">
    <property type="protein sequence ID" value="MRG92746.1"/>
    <property type="molecule type" value="Genomic_DNA"/>
</dbReference>
<dbReference type="PROSITE" id="PS51257">
    <property type="entry name" value="PROKAR_LIPOPROTEIN"/>
    <property type="match status" value="1"/>
</dbReference>
<name>A0A6N7PPK7_9BACT</name>
<keyword evidence="2" id="KW-1185">Reference proteome</keyword>
<protein>
    <recommendedName>
        <fullName evidence="3">Lipoprotein</fullName>
    </recommendedName>
</protein>
<evidence type="ECO:0000313" key="1">
    <source>
        <dbReference type="EMBL" id="MRG92746.1"/>
    </source>
</evidence>
<comment type="caution">
    <text evidence="1">The sequence shown here is derived from an EMBL/GenBank/DDBJ whole genome shotgun (WGS) entry which is preliminary data.</text>
</comment>
<organism evidence="1 2">
    <name type="scientific">Polyangium spumosum</name>
    <dbReference type="NCBI Taxonomy" id="889282"/>
    <lineage>
        <taxon>Bacteria</taxon>
        <taxon>Pseudomonadati</taxon>
        <taxon>Myxococcota</taxon>
        <taxon>Polyangia</taxon>
        <taxon>Polyangiales</taxon>
        <taxon>Polyangiaceae</taxon>
        <taxon>Polyangium</taxon>
    </lineage>
</organism>
<evidence type="ECO:0008006" key="3">
    <source>
        <dbReference type="Google" id="ProtNLM"/>
    </source>
</evidence>
<dbReference type="CDD" id="cd12105">
    <property type="entry name" value="HmuY"/>
    <property type="match status" value="1"/>
</dbReference>
<dbReference type="InterPro" id="IPR025921">
    <property type="entry name" value="HmuY"/>
</dbReference>
<dbReference type="RefSeq" id="WP_153819583.1">
    <property type="nucleotide sequence ID" value="NZ_WJIE01000003.1"/>
</dbReference>
<dbReference type="AlphaFoldDB" id="A0A6N7PPK7"/>
<dbReference type="Proteomes" id="UP000440224">
    <property type="component" value="Unassembled WGS sequence"/>
</dbReference>
<dbReference type="OrthoDB" id="5510929at2"/>
<proteinExistence type="predicted"/>
<gene>
    <name evidence="1" type="ORF">GF068_12525</name>
</gene>
<reference evidence="1 2" key="1">
    <citation type="submission" date="2019-10" db="EMBL/GenBank/DDBJ databases">
        <title>A soil myxobacterium in the family Polyangiaceae.</title>
        <authorList>
            <person name="Li Y."/>
            <person name="Wang J."/>
        </authorList>
    </citation>
    <scope>NUCLEOTIDE SEQUENCE [LARGE SCALE GENOMIC DNA]</scope>
    <source>
        <strain evidence="1 2">DSM 14734</strain>
    </source>
</reference>
<sequence>MNRSLFAASLLFVLCACSEEVGKPPTTVDPRDGDPGATLEVPVPAEGRVFVSLENPEIVTPADDGSSSSDWDLAFEKYDVFTNSGASGPGEGGAFGPLDASTYDEGIAPAIPFLTKDESGGAFRDFWAYDPTAHVLWVRYHVFGVRDGDKQWKVQILGYYAEQQGAPVAAIYRLRWAEVTSAGVGATQSLADLDGTAGGSQAPEDVASECIDLGTGARTKHTPAEALAANDWHLCFRRASIRVNGELGGPRGVTAVDLHASETKGETLDVVKTRTDETELARFDAIGYAEMSDPKLVWRGDRVFSAFTEYWLDREASAPAPANFSWLVQSAADGASRYLLVFDRFDGATADGPGKIVLRVKPEGLPQE</sequence>
<accession>A0A6N7PPK7</accession>
<evidence type="ECO:0000313" key="2">
    <source>
        <dbReference type="Proteomes" id="UP000440224"/>
    </source>
</evidence>